<feature type="compositionally biased region" description="Polar residues" evidence="1">
    <location>
        <begin position="738"/>
        <end position="749"/>
    </location>
</feature>
<feature type="compositionally biased region" description="Basic and acidic residues" evidence="1">
    <location>
        <begin position="117"/>
        <end position="126"/>
    </location>
</feature>
<feature type="compositionally biased region" description="Low complexity" evidence="1">
    <location>
        <begin position="490"/>
        <end position="499"/>
    </location>
</feature>
<feature type="compositionally biased region" description="Polar residues" evidence="1">
    <location>
        <begin position="524"/>
        <end position="543"/>
    </location>
</feature>
<proteinExistence type="predicted"/>
<reference evidence="2 3" key="1">
    <citation type="journal article" date="2023" name="G3 (Bethesda)">
        <title>A chromosome-level genome assembly of Zasmidium syzygii isolated from banana leaves.</title>
        <authorList>
            <person name="van Westerhoven A.C."/>
            <person name="Mehrabi R."/>
            <person name="Talebi R."/>
            <person name="Steentjes M.B.F."/>
            <person name="Corcolon B."/>
            <person name="Chong P.A."/>
            <person name="Kema G.H.J."/>
            <person name="Seidl M.F."/>
        </authorList>
    </citation>
    <scope>NUCLEOTIDE SEQUENCE [LARGE SCALE GENOMIC DNA]</scope>
    <source>
        <strain evidence="2 3">P124</strain>
    </source>
</reference>
<dbReference type="Proteomes" id="UP001305779">
    <property type="component" value="Unassembled WGS sequence"/>
</dbReference>
<evidence type="ECO:0000256" key="1">
    <source>
        <dbReference type="SAM" id="MobiDB-lite"/>
    </source>
</evidence>
<feature type="compositionally biased region" description="Low complexity" evidence="1">
    <location>
        <begin position="443"/>
        <end position="459"/>
    </location>
</feature>
<comment type="caution">
    <text evidence="2">The sequence shown here is derived from an EMBL/GenBank/DDBJ whole genome shotgun (WGS) entry which is preliminary data.</text>
</comment>
<name>A0ABR0E2F0_ZASCE</name>
<feature type="region of interest" description="Disordered" evidence="1">
    <location>
        <begin position="205"/>
        <end position="225"/>
    </location>
</feature>
<feature type="compositionally biased region" description="Basic and acidic residues" evidence="1">
    <location>
        <begin position="49"/>
        <end position="60"/>
    </location>
</feature>
<accession>A0ABR0E2F0</accession>
<feature type="compositionally biased region" description="Polar residues" evidence="1">
    <location>
        <begin position="460"/>
        <end position="489"/>
    </location>
</feature>
<feature type="region of interest" description="Disordered" evidence="1">
    <location>
        <begin position="524"/>
        <end position="547"/>
    </location>
</feature>
<feature type="compositionally biased region" description="Low complexity" evidence="1">
    <location>
        <begin position="365"/>
        <end position="379"/>
    </location>
</feature>
<feature type="region of interest" description="Disordered" evidence="1">
    <location>
        <begin position="1"/>
        <end position="61"/>
    </location>
</feature>
<feature type="region of interest" description="Disordered" evidence="1">
    <location>
        <begin position="172"/>
        <end position="191"/>
    </location>
</feature>
<evidence type="ECO:0000313" key="2">
    <source>
        <dbReference type="EMBL" id="KAK4495313.1"/>
    </source>
</evidence>
<feature type="compositionally biased region" description="Basic and acidic residues" evidence="1">
    <location>
        <begin position="26"/>
        <end position="37"/>
    </location>
</feature>
<feature type="region of interest" description="Disordered" evidence="1">
    <location>
        <begin position="110"/>
        <end position="135"/>
    </location>
</feature>
<evidence type="ECO:0000313" key="3">
    <source>
        <dbReference type="Proteomes" id="UP001305779"/>
    </source>
</evidence>
<feature type="compositionally biased region" description="Polar residues" evidence="1">
    <location>
        <begin position="715"/>
        <end position="726"/>
    </location>
</feature>
<feature type="region of interest" description="Disordered" evidence="1">
    <location>
        <begin position="715"/>
        <end position="752"/>
    </location>
</feature>
<feature type="region of interest" description="Disordered" evidence="1">
    <location>
        <begin position="603"/>
        <end position="656"/>
    </location>
</feature>
<dbReference type="EMBL" id="JAXOVC010000012">
    <property type="protein sequence ID" value="KAK4495313.1"/>
    <property type="molecule type" value="Genomic_DNA"/>
</dbReference>
<gene>
    <name evidence="2" type="ORF">PRZ48_013644</name>
</gene>
<organism evidence="2 3">
    <name type="scientific">Zasmidium cellare</name>
    <name type="common">Wine cellar mold</name>
    <name type="synonym">Racodium cellare</name>
    <dbReference type="NCBI Taxonomy" id="395010"/>
    <lineage>
        <taxon>Eukaryota</taxon>
        <taxon>Fungi</taxon>
        <taxon>Dikarya</taxon>
        <taxon>Ascomycota</taxon>
        <taxon>Pezizomycotina</taxon>
        <taxon>Dothideomycetes</taxon>
        <taxon>Dothideomycetidae</taxon>
        <taxon>Mycosphaerellales</taxon>
        <taxon>Mycosphaerellaceae</taxon>
        <taxon>Zasmidium</taxon>
    </lineage>
</organism>
<feature type="compositionally biased region" description="Low complexity" evidence="1">
    <location>
        <begin position="172"/>
        <end position="184"/>
    </location>
</feature>
<feature type="region of interest" description="Disordered" evidence="1">
    <location>
        <begin position="75"/>
        <end position="94"/>
    </location>
</feature>
<feature type="region of interest" description="Disordered" evidence="1">
    <location>
        <begin position="405"/>
        <end position="499"/>
    </location>
</feature>
<feature type="compositionally biased region" description="Low complexity" evidence="1">
    <location>
        <begin position="75"/>
        <end position="88"/>
    </location>
</feature>
<sequence length="867" mass="95144">MPPRRRANPSAAKLPASRLPLGTHLPGDDRPTSRSTDRSAPSPPSASPDTDKATHIDITHHPAYKSVDVDIIPSSDNIMSSSDMSDTSQPAHSLAEAKLRRQQERIENAEAALNAPHHLDRRETSRGKNKQPAWKPLDIEWDTVNRAKNDGGAPVQTRTNTIYGPAFSRETSLSRSLSSISQQTTATDTERHDSVVDNAGFQTYHGRRGRKHTDELGATENTKKEERQATVECNFDKREMYKVFGLELPGHDFIHSNCGFKDGQLQFVCHPNGDVSAHMWSHHRYMWENIGNFSNIRKKIEGQLASDRLKGETGWQTLQKNTLAYFRVIAKQREQTTMGNEFSQQDIEKMLPQPADSKKPPEPSRPASPTTSATTRQSSVARPPLFNPGQQQATATNKAVLPTAQAPQPAAKSFPFLPNDRVAGKEDPFNGSGIFLQPPKPAVPTAKAAPTPPLTKATASGSTSSNPFLTNEPTPSTTGDTPSRVQQARPSPSAVPSSSVLAGIPQLNIAKLGAINLGQIGQQRQTSVSSAGTPTRRSATPASSREALRDQLWRVSEGAVQRTNSQTNIRTVLHDPFKAESVKSEESRVDPFPEFDGDSTLYTSRSYTKHPKPTYRTWRDTQPALNGTKPIPLVRPEEDLTDSVPDTDARGSRVSSFESSGATFVIEEPSPAAPGVKKSYEEELKDWWTSGNKFARQEDLYQRIKAHEINKASLRASNYKTTTPSTRPRPIGAPPSGRYSSSTTASPQKTDAPFNKTMTRVLIPVYENLASYVQGPIEKRRDYWSNWSQPPEWCIDRSPNGNNSFFDDGWGQPPARVGRDPRYRALPGELRFGGFSPSSMGASPRGSVLSGIPGMRGSMGFGGARGY</sequence>
<feature type="region of interest" description="Disordered" evidence="1">
    <location>
        <begin position="352"/>
        <end position="393"/>
    </location>
</feature>
<keyword evidence="3" id="KW-1185">Reference proteome</keyword>
<protein>
    <submittedName>
        <fullName evidence="2">Uncharacterized protein</fullName>
    </submittedName>
</protein>